<dbReference type="Pfam" id="PF23556">
    <property type="entry name" value="TPR_Vps41"/>
    <property type="match status" value="1"/>
</dbReference>
<dbReference type="Pfam" id="PF10367">
    <property type="entry name" value="zf-Vps39_C"/>
    <property type="match status" value="1"/>
</dbReference>
<dbReference type="GO" id="GO:0000329">
    <property type="term" value="C:fungal-type vacuole membrane"/>
    <property type="evidence" value="ECO:0007669"/>
    <property type="project" value="TreeGrafter"/>
</dbReference>
<sequence length="916" mass="102128">MEILSSTQIVSLSGPLKIESLAISGSRIFVGSNTGALLVFRETDGTYTQTSSLPLSKKPLKQLSVVRELGFLFVLLDNQISVYDLESLSFLHNLPRSASISFFLTATSIAPDATVSARLVAVTQKGKTLVSYHWSNGDLAPPTEILLPDRARNIAFFTANDSTSFDLASPRLLILTGSKFLLADLAQSALLPESTSGTVSHVLSSSSSFLYAPKSHAVSLPNGVALIVKDTASAYVTREGTPLIDRPQIPWSYAPDIVAYYFPYILSATSSSLQVRNPVTQSLLQDLKISGITTLVSSGKTLLGATTNTLYHFNVADYDSQISHLIDINLLEEAITLLRQFNPAAFPNRNHRLRQIEILRATQLFQQGSYRKALEIFSDVSANPQTVIDLYPAVISGHTANGVVRGRSPTVTSEVSIQSTASHQVKKKSSQSSIVSAKDLLEARRHILDTDKAQFSAAVRALRGFLGDARRKMKQLKLVEVQEIKDPFISLEEYGDLDETAQLVDTVLFKCYILTDSALLESLVRVENACDPNVVRDWLTAKQKYKALVEFYFGKGMHKNALELLQEFGKEGMQQNGTAAHENHNHKEDEKIEDDLKGPQATIQYLQRLSADDIDYIFEYAKWPLSLDLSYAKQIFMSETSDSEVLPRRQVCDFLSQYSTALVVEYLEYIINVFGDMDPETHTRLVVLYIQLLIEDKDNKEVHQKLLDFIMNPDSTQFDITVALELVPPHDANFFDVKIALLFRAGRHRDALKIIVYSMQDVDEALEYCKKVIKSDGPSDIVDILLKMYLDPIETARHKAEVNVEAGLRVLSTYQHSVDSKLALELLPDNVRMSDLEEFLTRSIRTLVSKEAESKILVSLDKSNVLENEYKLLLARDPSVVVTSARLCKVCFKRLGKSVFYLLPDGRTVHYACAEV</sequence>
<dbReference type="Pfam" id="PF00780">
    <property type="entry name" value="CNH"/>
    <property type="match status" value="1"/>
</dbReference>
<dbReference type="Pfam" id="PF10366">
    <property type="entry name" value="Vps39_1"/>
    <property type="match status" value="1"/>
</dbReference>
<dbReference type="GO" id="GO:0006914">
    <property type="term" value="P:autophagy"/>
    <property type="evidence" value="ECO:0007669"/>
    <property type="project" value="TreeGrafter"/>
</dbReference>
<dbReference type="GO" id="GO:0006886">
    <property type="term" value="P:intracellular protein transport"/>
    <property type="evidence" value="ECO:0007669"/>
    <property type="project" value="UniProtKB-UniRule"/>
</dbReference>
<organism evidence="6 7">
    <name type="scientific">Tortispora caseinolytica NRRL Y-17796</name>
    <dbReference type="NCBI Taxonomy" id="767744"/>
    <lineage>
        <taxon>Eukaryota</taxon>
        <taxon>Fungi</taxon>
        <taxon>Dikarya</taxon>
        <taxon>Ascomycota</taxon>
        <taxon>Saccharomycotina</taxon>
        <taxon>Trigonopsidomycetes</taxon>
        <taxon>Trigonopsidales</taxon>
        <taxon>Trigonopsidaceae</taxon>
        <taxon>Tortispora</taxon>
    </lineage>
</organism>
<evidence type="ECO:0000256" key="1">
    <source>
        <dbReference type="ARBA" id="ARBA00004184"/>
    </source>
</evidence>
<dbReference type="EMBL" id="KV453842">
    <property type="protein sequence ID" value="ODV91333.1"/>
    <property type="molecule type" value="Genomic_DNA"/>
</dbReference>
<evidence type="ECO:0000259" key="5">
    <source>
        <dbReference type="PROSITE" id="PS50219"/>
    </source>
</evidence>
<dbReference type="SUPFAM" id="SSF50969">
    <property type="entry name" value="YVTN repeat-like/Quinoprotein amine dehydrogenase"/>
    <property type="match status" value="1"/>
</dbReference>
<feature type="domain" description="CNH" evidence="5">
    <location>
        <begin position="15"/>
        <end position="302"/>
    </location>
</feature>
<reference evidence="7" key="1">
    <citation type="submission" date="2016-02" db="EMBL/GenBank/DDBJ databases">
        <title>Comparative genomics of biotechnologically important yeasts.</title>
        <authorList>
            <consortium name="DOE Joint Genome Institute"/>
            <person name="Riley R."/>
            <person name="Haridas S."/>
            <person name="Wolfe K.H."/>
            <person name="Lopes M.R."/>
            <person name="Hittinger C.T."/>
            <person name="Goker M."/>
            <person name="Salamov A."/>
            <person name="Wisecaver J."/>
            <person name="Long T.M."/>
            <person name="Aerts A.L."/>
            <person name="Barry K."/>
            <person name="Choi C."/>
            <person name="Clum A."/>
            <person name="Coughlan A.Y."/>
            <person name="Deshpande S."/>
            <person name="Douglass A.P."/>
            <person name="Hanson S.J."/>
            <person name="Klenk H.-P."/>
            <person name="Labutti K."/>
            <person name="Lapidus A."/>
            <person name="Lindquist E."/>
            <person name="Lipzen A."/>
            <person name="Meier-Kolthoff J.P."/>
            <person name="Ohm R.A."/>
            <person name="Otillar R.P."/>
            <person name="Pangilinan J."/>
            <person name="Peng Y."/>
            <person name="Rokas A."/>
            <person name="Rosa C.A."/>
            <person name="Scheuner C."/>
            <person name="Sibirny A.A."/>
            <person name="Slot J.C."/>
            <person name="Stielow J.B."/>
            <person name="Sun H."/>
            <person name="Kurtzman C.P."/>
            <person name="Blackwell M."/>
            <person name="Jeffries T.W."/>
            <person name="Grigoriev I.V."/>
        </authorList>
    </citation>
    <scope>NUCLEOTIDE SEQUENCE [LARGE SCALE GENOMIC DNA]</scope>
    <source>
        <strain evidence="7">NRRL Y-17796</strain>
    </source>
</reference>
<dbReference type="PROSITE" id="PS50236">
    <property type="entry name" value="CHCR"/>
    <property type="match status" value="1"/>
</dbReference>
<comment type="similarity">
    <text evidence="3">Belongs to the VAM6/VPS39 family.</text>
</comment>
<evidence type="ECO:0000313" key="6">
    <source>
        <dbReference type="EMBL" id="ODV91333.1"/>
    </source>
</evidence>
<dbReference type="GO" id="GO:0012505">
    <property type="term" value="C:endomembrane system"/>
    <property type="evidence" value="ECO:0007669"/>
    <property type="project" value="UniProtKB-SubCell"/>
</dbReference>
<evidence type="ECO:0000256" key="4">
    <source>
        <dbReference type="PROSITE-ProRule" id="PRU01006"/>
    </source>
</evidence>
<dbReference type="AlphaFoldDB" id="A0A1E4THW4"/>
<dbReference type="InterPro" id="IPR032914">
    <property type="entry name" value="Vam6/VPS39/TRAP1"/>
</dbReference>
<comment type="subcellular location">
    <subcellularLocation>
        <location evidence="1">Endomembrane system</location>
        <topology evidence="1">Peripheral membrane protein</topology>
    </subcellularLocation>
</comment>
<dbReference type="PROSITE" id="PS50219">
    <property type="entry name" value="CNH"/>
    <property type="match status" value="1"/>
</dbReference>
<gene>
    <name evidence="6" type="ORF">CANCADRAFT_3041</name>
</gene>
<protein>
    <recommendedName>
        <fullName evidence="5">CNH domain-containing protein</fullName>
    </recommendedName>
</protein>
<feature type="repeat" description="CHCR" evidence="4">
    <location>
        <begin position="639"/>
        <end position="794"/>
    </location>
</feature>
<evidence type="ECO:0000256" key="2">
    <source>
        <dbReference type="ARBA" id="ARBA00023136"/>
    </source>
</evidence>
<evidence type="ECO:0000313" key="7">
    <source>
        <dbReference type="Proteomes" id="UP000095023"/>
    </source>
</evidence>
<dbReference type="InterPro" id="IPR019453">
    <property type="entry name" value="VPS39/TGFA1_Znf"/>
</dbReference>
<dbReference type="OrthoDB" id="5325112at2759"/>
<dbReference type="InterPro" id="IPR001180">
    <property type="entry name" value="CNH_dom"/>
</dbReference>
<dbReference type="InterPro" id="IPR019452">
    <property type="entry name" value="VPS39/TGF_beta_rcpt-assoc_1"/>
</dbReference>
<dbReference type="GO" id="GO:0034058">
    <property type="term" value="P:endosomal vesicle fusion"/>
    <property type="evidence" value="ECO:0007669"/>
    <property type="project" value="TreeGrafter"/>
</dbReference>
<keyword evidence="2" id="KW-0472">Membrane</keyword>
<dbReference type="InterPro" id="IPR000547">
    <property type="entry name" value="Clathrin_H-chain/VPS_repeat"/>
</dbReference>
<dbReference type="InterPro" id="IPR011044">
    <property type="entry name" value="Quino_amine_DH_bsu"/>
</dbReference>
<proteinExistence type="inferred from homology"/>
<accession>A0A1E4THW4</accession>
<name>A0A1E4THW4_9ASCO</name>
<dbReference type="PANTHER" id="PTHR12894:SF49">
    <property type="entry name" value="VAM6_VPS39-LIKE PROTEIN"/>
    <property type="match status" value="1"/>
</dbReference>
<keyword evidence="7" id="KW-1185">Reference proteome</keyword>
<evidence type="ECO:0000256" key="3">
    <source>
        <dbReference type="ARBA" id="ARBA00038201"/>
    </source>
</evidence>
<dbReference type="PANTHER" id="PTHR12894">
    <property type="entry name" value="CNH DOMAIN CONTAINING"/>
    <property type="match status" value="1"/>
</dbReference>
<dbReference type="Proteomes" id="UP000095023">
    <property type="component" value="Unassembled WGS sequence"/>
</dbReference>